<feature type="transmembrane region" description="Helical" evidence="5">
    <location>
        <begin position="110"/>
        <end position="131"/>
    </location>
</feature>
<evidence type="ECO:0000256" key="4">
    <source>
        <dbReference type="ARBA" id="ARBA00023136"/>
    </source>
</evidence>
<feature type="transmembrane region" description="Helical" evidence="5">
    <location>
        <begin position="69"/>
        <end position="90"/>
    </location>
</feature>
<name>A0A9K3GFS7_9EUKA</name>
<keyword evidence="8" id="KW-1185">Reference proteome</keyword>
<feature type="transmembrane region" description="Helical" evidence="5">
    <location>
        <begin position="194"/>
        <end position="213"/>
    </location>
</feature>
<evidence type="ECO:0000256" key="3">
    <source>
        <dbReference type="ARBA" id="ARBA00022989"/>
    </source>
</evidence>
<dbReference type="InterPro" id="IPR016439">
    <property type="entry name" value="Lag1/Lac1-like"/>
</dbReference>
<dbReference type="GO" id="GO:0016020">
    <property type="term" value="C:membrane"/>
    <property type="evidence" value="ECO:0007669"/>
    <property type="project" value="UniProtKB-SubCell"/>
</dbReference>
<dbReference type="PANTHER" id="PTHR12560:SF0">
    <property type="entry name" value="LD18904P"/>
    <property type="match status" value="1"/>
</dbReference>
<feature type="domain" description="TLC" evidence="6">
    <location>
        <begin position="60"/>
        <end position="268"/>
    </location>
</feature>
<keyword evidence="4 5" id="KW-0472">Membrane</keyword>
<feature type="transmembrane region" description="Helical" evidence="5">
    <location>
        <begin position="140"/>
        <end position="158"/>
    </location>
</feature>
<dbReference type="GO" id="GO:0005783">
    <property type="term" value="C:endoplasmic reticulum"/>
    <property type="evidence" value="ECO:0007669"/>
    <property type="project" value="TreeGrafter"/>
</dbReference>
<dbReference type="OrthoDB" id="537032at2759"/>
<evidence type="ECO:0000259" key="6">
    <source>
        <dbReference type="SMART" id="SM00724"/>
    </source>
</evidence>
<feature type="transmembrane region" description="Helical" evidence="5">
    <location>
        <begin position="26"/>
        <end position="48"/>
    </location>
</feature>
<organism evidence="7 8">
    <name type="scientific">Kipferlia bialata</name>
    <dbReference type="NCBI Taxonomy" id="797122"/>
    <lineage>
        <taxon>Eukaryota</taxon>
        <taxon>Metamonada</taxon>
        <taxon>Carpediemonas-like organisms</taxon>
        <taxon>Kipferlia</taxon>
    </lineage>
</organism>
<dbReference type="GO" id="GO:0046513">
    <property type="term" value="P:ceramide biosynthetic process"/>
    <property type="evidence" value="ECO:0007669"/>
    <property type="project" value="InterPro"/>
</dbReference>
<feature type="transmembrane region" description="Helical" evidence="5">
    <location>
        <begin position="244"/>
        <end position="267"/>
    </location>
</feature>
<gene>
    <name evidence="7" type="ORF">KIPB_001891</name>
</gene>
<sequence>MQPNPFPFDVSGFSLKDAAARPLTDFLPLVVSVPVFAGVRKAITKAIYKVALRHGYRDDISRKLGDSMFYFLQYTTLFFLGFVQACRDGVYLDRLEFVRHMPDAPPWRPMYQVLAMAQLTQYIVSFLMILIDSRRNYKDFAAMCIHHTVVLVILVPAYRSGHYLWTEFICSVSDFSDIWLELSKVVNYTVGEPLSAVTFSIFTVSFLGLRLVYLQWHLVPLWTMIAEFLPYQGWGPERDMWPPLYAVVFALNVWWSCLIVKMIFGIFKGEIRGDIRDDAEAAAGFCADNKVTNRSASLLQSYQGHTPIMACGSEAEVGIVIDRANVMAKETKTKTE</sequence>
<accession>A0A9K3GFS7</accession>
<dbReference type="AlphaFoldDB" id="A0A9K3GFS7"/>
<dbReference type="GO" id="GO:0050291">
    <property type="term" value="F:sphingosine N-acyltransferase activity"/>
    <property type="evidence" value="ECO:0007669"/>
    <property type="project" value="InterPro"/>
</dbReference>
<evidence type="ECO:0000256" key="2">
    <source>
        <dbReference type="ARBA" id="ARBA00022692"/>
    </source>
</evidence>
<evidence type="ECO:0000313" key="8">
    <source>
        <dbReference type="Proteomes" id="UP000265618"/>
    </source>
</evidence>
<dbReference type="InterPro" id="IPR006634">
    <property type="entry name" value="TLC-dom"/>
</dbReference>
<keyword evidence="3 5" id="KW-1133">Transmembrane helix</keyword>
<proteinExistence type="predicted"/>
<evidence type="ECO:0000256" key="1">
    <source>
        <dbReference type="ARBA" id="ARBA00004141"/>
    </source>
</evidence>
<evidence type="ECO:0000313" key="7">
    <source>
        <dbReference type="EMBL" id="GIQ81000.1"/>
    </source>
</evidence>
<dbReference type="EMBL" id="BDIP01000285">
    <property type="protein sequence ID" value="GIQ81000.1"/>
    <property type="molecule type" value="Genomic_DNA"/>
</dbReference>
<comment type="caution">
    <text evidence="7">The sequence shown here is derived from an EMBL/GenBank/DDBJ whole genome shotgun (WGS) entry which is preliminary data.</text>
</comment>
<dbReference type="PANTHER" id="PTHR12560">
    <property type="entry name" value="LONGEVITY ASSURANCE FACTOR 1 LAG1"/>
    <property type="match status" value="1"/>
</dbReference>
<dbReference type="SMART" id="SM00724">
    <property type="entry name" value="TLC"/>
    <property type="match status" value="1"/>
</dbReference>
<evidence type="ECO:0000256" key="5">
    <source>
        <dbReference type="SAM" id="Phobius"/>
    </source>
</evidence>
<keyword evidence="2 5" id="KW-0812">Transmembrane</keyword>
<reference evidence="7 8" key="1">
    <citation type="journal article" date="2018" name="PLoS ONE">
        <title>The draft genome of Kipferlia bialata reveals reductive genome evolution in fornicate parasites.</title>
        <authorList>
            <person name="Tanifuji G."/>
            <person name="Takabayashi S."/>
            <person name="Kume K."/>
            <person name="Takagi M."/>
            <person name="Nakayama T."/>
            <person name="Kamikawa R."/>
            <person name="Inagaki Y."/>
            <person name="Hashimoto T."/>
        </authorList>
    </citation>
    <scope>NUCLEOTIDE SEQUENCE [LARGE SCALE GENOMIC DNA]</scope>
    <source>
        <strain evidence="7">NY0173</strain>
    </source>
</reference>
<protein>
    <submittedName>
        <fullName evidence="7">Ceramide synthase component Lag1/Lac1</fullName>
    </submittedName>
</protein>
<comment type="subcellular location">
    <subcellularLocation>
        <location evidence="1">Membrane</location>
        <topology evidence="1">Multi-pass membrane protein</topology>
    </subcellularLocation>
</comment>
<dbReference type="Proteomes" id="UP000265618">
    <property type="component" value="Unassembled WGS sequence"/>
</dbReference>
<dbReference type="Pfam" id="PF03798">
    <property type="entry name" value="TRAM_LAG1_CLN8"/>
    <property type="match status" value="1"/>
</dbReference>